<feature type="domain" description="EamA" evidence="6">
    <location>
        <begin position="10"/>
        <end position="150"/>
    </location>
</feature>
<dbReference type="Gene3D" id="1.10.3730.20">
    <property type="match status" value="1"/>
</dbReference>
<dbReference type="PANTHER" id="PTHR32322:SF2">
    <property type="entry name" value="EAMA DOMAIN-CONTAINING PROTEIN"/>
    <property type="match status" value="1"/>
</dbReference>
<dbReference type="PANTHER" id="PTHR32322">
    <property type="entry name" value="INNER MEMBRANE TRANSPORTER"/>
    <property type="match status" value="1"/>
</dbReference>
<feature type="transmembrane region" description="Helical" evidence="5">
    <location>
        <begin position="278"/>
        <end position="296"/>
    </location>
</feature>
<evidence type="ECO:0000256" key="1">
    <source>
        <dbReference type="ARBA" id="ARBA00004141"/>
    </source>
</evidence>
<feature type="transmembrane region" description="Helical" evidence="5">
    <location>
        <begin position="105"/>
        <end position="127"/>
    </location>
</feature>
<keyword evidence="2 5" id="KW-0812">Transmembrane</keyword>
<evidence type="ECO:0000259" key="6">
    <source>
        <dbReference type="Pfam" id="PF00892"/>
    </source>
</evidence>
<proteinExistence type="predicted"/>
<dbReference type="AlphaFoldDB" id="A0A7D5L301"/>
<dbReference type="OrthoDB" id="267946at2157"/>
<dbReference type="InterPro" id="IPR050638">
    <property type="entry name" value="AA-Vitamin_Transporters"/>
</dbReference>
<dbReference type="InterPro" id="IPR037185">
    <property type="entry name" value="EmrE-like"/>
</dbReference>
<dbReference type="InterPro" id="IPR000620">
    <property type="entry name" value="EamA_dom"/>
</dbReference>
<dbReference type="GO" id="GO:0016020">
    <property type="term" value="C:membrane"/>
    <property type="evidence" value="ECO:0007669"/>
    <property type="project" value="UniProtKB-SubCell"/>
</dbReference>
<reference evidence="7 8" key="1">
    <citation type="submission" date="2020-07" db="EMBL/GenBank/DDBJ databases">
        <title>Gai3-2, isolated from salt lake.</title>
        <authorList>
            <person name="Cui H."/>
            <person name="Shi X."/>
        </authorList>
    </citation>
    <scope>NUCLEOTIDE SEQUENCE [LARGE SCALE GENOMIC DNA]</scope>
    <source>
        <strain evidence="7 8">Gai3-2</strain>
    </source>
</reference>
<feature type="transmembrane region" description="Helical" evidence="5">
    <location>
        <begin position="190"/>
        <end position="214"/>
    </location>
</feature>
<dbReference type="Pfam" id="PF00892">
    <property type="entry name" value="EamA"/>
    <property type="match status" value="2"/>
</dbReference>
<sequence length="298" mass="29919">MGRLDSRTVGTLLVLVSAVCFATLGVLGELAFRAGLSVPAALALRFLVGGAVVWAALGTHRLLTSPPHPRLRLPTRDGVVAVALGAVGYAGVSYGFFVGVERTSVGLAAVLLYTYPLFVVALAAAFLDERVGGRTAVAAVLTFAGVGLVSWTGAAAFDPLGAGATLAAALLYACYITASRVALRTADERVLTAYVAPAAAASMGAVGAATGTFSLPTTPFGWGVVLALGTVTTALAIFAFFAGLKRVGASRTGVVSTVEPAVAVALGAAFLGEVITPEMLLGTGLILAGVVLVQTARE</sequence>
<evidence type="ECO:0000313" key="7">
    <source>
        <dbReference type="EMBL" id="QLG29343.1"/>
    </source>
</evidence>
<feature type="transmembrane region" description="Helical" evidence="5">
    <location>
        <begin position="220"/>
        <end position="241"/>
    </location>
</feature>
<accession>A0A7D5L301</accession>
<evidence type="ECO:0000256" key="3">
    <source>
        <dbReference type="ARBA" id="ARBA00022989"/>
    </source>
</evidence>
<feature type="transmembrane region" description="Helical" evidence="5">
    <location>
        <begin position="78"/>
        <end position="99"/>
    </location>
</feature>
<dbReference type="RefSeq" id="WP_179170917.1">
    <property type="nucleotide sequence ID" value="NZ_CP058529.1"/>
</dbReference>
<feature type="transmembrane region" description="Helical" evidence="5">
    <location>
        <begin position="160"/>
        <end position="178"/>
    </location>
</feature>
<comment type="subcellular location">
    <subcellularLocation>
        <location evidence="1">Membrane</location>
        <topology evidence="1">Multi-pass membrane protein</topology>
    </subcellularLocation>
</comment>
<protein>
    <submittedName>
        <fullName evidence="7">EamA family transporter</fullName>
    </submittedName>
</protein>
<evidence type="ECO:0000256" key="4">
    <source>
        <dbReference type="ARBA" id="ARBA00023136"/>
    </source>
</evidence>
<evidence type="ECO:0000256" key="5">
    <source>
        <dbReference type="SAM" id="Phobius"/>
    </source>
</evidence>
<keyword evidence="3 5" id="KW-1133">Transmembrane helix</keyword>
<dbReference type="EMBL" id="CP058529">
    <property type="protein sequence ID" value="QLG29343.1"/>
    <property type="molecule type" value="Genomic_DNA"/>
</dbReference>
<feature type="transmembrane region" description="Helical" evidence="5">
    <location>
        <begin position="12"/>
        <end position="32"/>
    </location>
</feature>
<keyword evidence="4 5" id="KW-0472">Membrane</keyword>
<feature type="transmembrane region" description="Helical" evidence="5">
    <location>
        <begin position="253"/>
        <end position="272"/>
    </location>
</feature>
<dbReference type="KEGG" id="halg:HUG10_18185"/>
<feature type="transmembrane region" description="Helical" evidence="5">
    <location>
        <begin position="136"/>
        <end position="154"/>
    </location>
</feature>
<dbReference type="Proteomes" id="UP000509750">
    <property type="component" value="Chromosome"/>
</dbReference>
<keyword evidence="8" id="KW-1185">Reference proteome</keyword>
<dbReference type="GeneID" id="56030804"/>
<feature type="domain" description="EamA" evidence="6">
    <location>
        <begin position="161"/>
        <end position="293"/>
    </location>
</feature>
<dbReference type="SUPFAM" id="SSF103481">
    <property type="entry name" value="Multidrug resistance efflux transporter EmrE"/>
    <property type="match status" value="2"/>
</dbReference>
<feature type="transmembrane region" description="Helical" evidence="5">
    <location>
        <begin position="38"/>
        <end position="57"/>
    </location>
</feature>
<evidence type="ECO:0000256" key="2">
    <source>
        <dbReference type="ARBA" id="ARBA00022692"/>
    </source>
</evidence>
<organism evidence="7 8">
    <name type="scientific">Halorarum halophilum</name>
    <dbReference type="NCBI Taxonomy" id="2743090"/>
    <lineage>
        <taxon>Archaea</taxon>
        <taxon>Methanobacteriati</taxon>
        <taxon>Methanobacteriota</taxon>
        <taxon>Stenosarchaea group</taxon>
        <taxon>Halobacteria</taxon>
        <taxon>Halobacteriales</taxon>
        <taxon>Haloferacaceae</taxon>
        <taxon>Halorarum</taxon>
    </lineage>
</organism>
<gene>
    <name evidence="7" type="ORF">HUG10_18185</name>
</gene>
<evidence type="ECO:0000313" key="8">
    <source>
        <dbReference type="Proteomes" id="UP000509750"/>
    </source>
</evidence>
<name>A0A7D5L301_9EURY</name>